<dbReference type="AlphaFoldDB" id="A0A6G1SIP1"/>
<evidence type="ECO:0000313" key="10">
    <source>
        <dbReference type="EMBL" id="MDE49842.1"/>
    </source>
</evidence>
<evidence type="ECO:0000259" key="9">
    <source>
        <dbReference type="SMART" id="SM00848"/>
    </source>
</evidence>
<feature type="domain" description="Cathepsin propeptide inhibitor" evidence="9">
    <location>
        <begin position="32"/>
        <end position="87"/>
    </location>
</feature>
<keyword evidence="5" id="KW-0865">Zymogen</keyword>
<dbReference type="SMART" id="SM00848">
    <property type="entry name" value="Inhibitor_I29"/>
    <property type="match status" value="1"/>
</dbReference>
<keyword evidence="7" id="KW-0732">Signal</keyword>
<organism evidence="10">
    <name type="scientific">Aceria tosichella</name>
    <name type="common">wheat curl mite</name>
    <dbReference type="NCBI Taxonomy" id="561515"/>
    <lineage>
        <taxon>Eukaryota</taxon>
        <taxon>Metazoa</taxon>
        <taxon>Ecdysozoa</taxon>
        <taxon>Arthropoda</taxon>
        <taxon>Chelicerata</taxon>
        <taxon>Arachnida</taxon>
        <taxon>Acari</taxon>
        <taxon>Acariformes</taxon>
        <taxon>Trombidiformes</taxon>
        <taxon>Prostigmata</taxon>
        <taxon>Eupodina</taxon>
        <taxon>Eriophyoidea</taxon>
        <taxon>Eriophyidae</taxon>
        <taxon>Eriophyinae</taxon>
        <taxon>Aceriini</taxon>
        <taxon>Aceria</taxon>
    </lineage>
</organism>
<dbReference type="SMART" id="SM00645">
    <property type="entry name" value="Pept_C1"/>
    <property type="match status" value="1"/>
</dbReference>
<dbReference type="SUPFAM" id="SSF54001">
    <property type="entry name" value="Cysteine proteinases"/>
    <property type="match status" value="1"/>
</dbReference>
<dbReference type="FunFam" id="3.90.70.10:FF:000006">
    <property type="entry name" value="Cathepsin S"/>
    <property type="match status" value="1"/>
</dbReference>
<dbReference type="PROSITE" id="PS00639">
    <property type="entry name" value="THIOL_PROTEASE_HIS"/>
    <property type="match status" value="1"/>
</dbReference>
<dbReference type="PROSITE" id="PS00640">
    <property type="entry name" value="THIOL_PROTEASE_ASN"/>
    <property type="match status" value="1"/>
</dbReference>
<dbReference type="GO" id="GO:0008234">
    <property type="term" value="F:cysteine-type peptidase activity"/>
    <property type="evidence" value="ECO:0007669"/>
    <property type="project" value="UniProtKB-KW"/>
</dbReference>
<feature type="chain" id="PRO_5026141519" evidence="7">
    <location>
        <begin position="24"/>
        <end position="354"/>
    </location>
</feature>
<dbReference type="GO" id="GO:0006508">
    <property type="term" value="P:proteolysis"/>
    <property type="evidence" value="ECO:0007669"/>
    <property type="project" value="UniProtKB-KW"/>
</dbReference>
<evidence type="ECO:0000256" key="7">
    <source>
        <dbReference type="SAM" id="SignalP"/>
    </source>
</evidence>
<feature type="domain" description="Peptidase C1A papain C-terminal" evidence="8">
    <location>
        <begin position="137"/>
        <end position="353"/>
    </location>
</feature>
<dbReference type="InterPro" id="IPR000169">
    <property type="entry name" value="Pept_cys_AS"/>
</dbReference>
<evidence type="ECO:0000256" key="1">
    <source>
        <dbReference type="ARBA" id="ARBA00008455"/>
    </source>
</evidence>
<dbReference type="InterPro" id="IPR013128">
    <property type="entry name" value="Peptidase_C1A"/>
</dbReference>
<evidence type="ECO:0000259" key="8">
    <source>
        <dbReference type="SMART" id="SM00645"/>
    </source>
</evidence>
<dbReference type="InterPro" id="IPR038765">
    <property type="entry name" value="Papain-like_cys_pep_sf"/>
</dbReference>
<dbReference type="EMBL" id="GGYP01005071">
    <property type="protein sequence ID" value="MDE49842.1"/>
    <property type="molecule type" value="Transcribed_RNA"/>
</dbReference>
<dbReference type="InterPro" id="IPR000668">
    <property type="entry name" value="Peptidase_C1A_C"/>
</dbReference>
<evidence type="ECO:0000256" key="3">
    <source>
        <dbReference type="ARBA" id="ARBA00022801"/>
    </source>
</evidence>
<keyword evidence="2" id="KW-0645">Protease</keyword>
<reference evidence="10" key="1">
    <citation type="submission" date="2018-10" db="EMBL/GenBank/DDBJ databases">
        <title>Transcriptome assembly of Aceria tosichella (Wheat curl mite) Type 2.</title>
        <authorList>
            <person name="Scully E.D."/>
            <person name="Geib S.M."/>
            <person name="Palmer N.A."/>
            <person name="Gupta A.K."/>
            <person name="Sarath G."/>
            <person name="Tatineni S."/>
        </authorList>
    </citation>
    <scope>NUCLEOTIDE SEQUENCE</scope>
    <source>
        <strain evidence="10">LincolnNE</strain>
    </source>
</reference>
<gene>
    <name evidence="10" type="primary">LCP1_2</name>
    <name evidence="10" type="ORF">g.18306</name>
</gene>
<comment type="similarity">
    <text evidence="1">Belongs to the peptidase C1 family.</text>
</comment>
<dbReference type="Pfam" id="PF00112">
    <property type="entry name" value="Peptidase_C1"/>
    <property type="match status" value="1"/>
</dbReference>
<dbReference type="PANTHER" id="PTHR12411">
    <property type="entry name" value="CYSTEINE PROTEASE FAMILY C1-RELATED"/>
    <property type="match status" value="1"/>
</dbReference>
<keyword evidence="6" id="KW-1015">Disulfide bond</keyword>
<evidence type="ECO:0000256" key="5">
    <source>
        <dbReference type="ARBA" id="ARBA00023145"/>
    </source>
</evidence>
<keyword evidence="3" id="KW-0378">Hydrolase</keyword>
<keyword evidence="4" id="KW-0788">Thiol protease</keyword>
<evidence type="ECO:0000256" key="4">
    <source>
        <dbReference type="ARBA" id="ARBA00022807"/>
    </source>
</evidence>
<dbReference type="CDD" id="cd02248">
    <property type="entry name" value="Peptidase_C1A"/>
    <property type="match status" value="1"/>
</dbReference>
<evidence type="ECO:0000256" key="6">
    <source>
        <dbReference type="ARBA" id="ARBA00023157"/>
    </source>
</evidence>
<name>A0A6G1SIP1_9ACAR</name>
<dbReference type="InterPro" id="IPR013201">
    <property type="entry name" value="Prot_inhib_I29"/>
</dbReference>
<evidence type="ECO:0000256" key="2">
    <source>
        <dbReference type="ARBA" id="ARBA00022670"/>
    </source>
</evidence>
<dbReference type="InterPro" id="IPR039417">
    <property type="entry name" value="Peptidase_C1A_papain-like"/>
</dbReference>
<sequence>MASSIKIFALALVGLVLVVGVLSHTEDERAAWEEFKREFNKSYDREEDQRRMEIFLDNRRFIESQNRATTSFKTGINHLSDLTTDEINKSRTGFRMESTPANLTSEYLFETLLKTLDMTNFTDESDSQRAWYEQLLTQPELDWRDRARVSRVKDQGDCGACWAFATTGALEGILAARGRPILLSEQNLVDCSRRYGNNGCAGGLMDRALSYVRDYGIMSAASYPYTAKDEQCKARRNQIVMRARGSMRLPRGNEALLRVVLALTGPLPVAIDASYRSFHSYKSGVYDERLCKSASKNLNHAVLLVGYGTTENGGDYWILKNSWGRSWGEDGYIRMARNKRNLCGVASYAVLPIV</sequence>
<dbReference type="Pfam" id="PF08246">
    <property type="entry name" value="Inhibitor_I29"/>
    <property type="match status" value="1"/>
</dbReference>
<dbReference type="InterPro" id="IPR025661">
    <property type="entry name" value="Pept_asp_AS"/>
</dbReference>
<dbReference type="PROSITE" id="PS00139">
    <property type="entry name" value="THIOL_PROTEASE_CYS"/>
    <property type="match status" value="1"/>
</dbReference>
<dbReference type="InterPro" id="IPR025660">
    <property type="entry name" value="Pept_his_AS"/>
</dbReference>
<protein>
    <submittedName>
        <fullName evidence="10">Digestive cysteine proteinase 1</fullName>
    </submittedName>
</protein>
<accession>A0A6G1SIP1</accession>
<dbReference type="Gene3D" id="3.90.70.10">
    <property type="entry name" value="Cysteine proteinases"/>
    <property type="match status" value="1"/>
</dbReference>
<feature type="signal peptide" evidence="7">
    <location>
        <begin position="1"/>
        <end position="23"/>
    </location>
</feature>
<dbReference type="PRINTS" id="PR00705">
    <property type="entry name" value="PAPAIN"/>
</dbReference>
<proteinExistence type="inferred from homology"/>